<name>A0A078AXT0_STYLE</name>
<evidence type="ECO:0000313" key="3">
    <source>
        <dbReference type="Proteomes" id="UP000039865"/>
    </source>
</evidence>
<keyword evidence="3" id="KW-1185">Reference proteome</keyword>
<dbReference type="InParanoid" id="A0A078AXT0"/>
<gene>
    <name evidence="2" type="primary">Contig16928.g18034</name>
    <name evidence="2" type="ORF">STYLEM_16080</name>
</gene>
<sequence length="846" mass="96618">MKQEATQGFLKYKFHKSQLAYQNMNGMNIPNLPPNVYHFTNQKFKHHNTHFFIHNQNQQFLEYQKNQVSGQGLIQPFLQQQQQFQQQSNLVSINNLAFSYPAKNIDTSNISIIHQNKIDSSQVIKEFTSNQTNINNQDQLQNAKDFQKYLSQQNYKLPLTGQSRENNGFNDEQSQKSLAQHIIEMAQLDYDDPQLFEPSVDFQRSQIAQPSPVAKRKIKSRQNLNIVSNGSQNNPNGGHRVRLKQNTNALKPDQAQRIVYHQYGQNIQARQNGNEININNNSLLNNMNGTQNNQNMQQTIQGSAQTEIFQLPRIVDNNNYQPPVSVITNGLNQVMSETIDNSKIQSEEKIKSLLHSSLNSKVNSLALGQSYKNAPQTIKKVQHPKLIQARSNIFMSNQAQNSNHPMLQKNAQGHKRKLFQIKEYNTNATKAESNNMVAAAEAMKQRKTFYDFNSHQNNSLIASSNGNINGNVLSQQFQSNTLTNTFGQKFENQSKLPLSIPQKNDKKDEELYQQTLNESLYRSSGKQNNNPGSFALPVKLNQRNKNYDIEFQESDNKDPDIIDTYKNGKIANSELLHNQKFSKSQVKNENLDNKMPKTFYLVEQKNHQQNLLIDGQSSPFNKIYPTQGNLEPLAKIKLSSLNYLDKQSQEQIILTVRAALNSDMSILPQTFGVQGQNFNNTASQQNFNVKNQATINNPTNTLKLSIIQQIIKAVENKDNKISIKRINSGMVQRTEDPSQQHSPSIQPQALNSSNKYSKTSSRKVSIKDIINGDMDFKEVSKDRRASDHSYNHTYQHHTHTHHHHNNAGSLNINQNNIEEERNRISSILNSQNASKNDLKSINKKPK</sequence>
<organism evidence="2 3">
    <name type="scientific">Stylonychia lemnae</name>
    <name type="common">Ciliate</name>
    <dbReference type="NCBI Taxonomy" id="5949"/>
    <lineage>
        <taxon>Eukaryota</taxon>
        <taxon>Sar</taxon>
        <taxon>Alveolata</taxon>
        <taxon>Ciliophora</taxon>
        <taxon>Intramacronucleata</taxon>
        <taxon>Spirotrichea</taxon>
        <taxon>Stichotrichia</taxon>
        <taxon>Sporadotrichida</taxon>
        <taxon>Oxytrichidae</taxon>
        <taxon>Stylonychinae</taxon>
        <taxon>Stylonychia</taxon>
    </lineage>
</organism>
<feature type="region of interest" description="Disordered" evidence="1">
    <location>
        <begin position="827"/>
        <end position="846"/>
    </location>
</feature>
<feature type="compositionally biased region" description="Polar residues" evidence="1">
    <location>
        <begin position="749"/>
        <end position="763"/>
    </location>
</feature>
<proteinExistence type="predicted"/>
<feature type="compositionally biased region" description="Low complexity" evidence="1">
    <location>
        <begin position="739"/>
        <end position="748"/>
    </location>
</feature>
<dbReference type="EMBL" id="CCKQ01015180">
    <property type="protein sequence ID" value="CDW86979.1"/>
    <property type="molecule type" value="Genomic_DNA"/>
</dbReference>
<accession>A0A078AXT0</accession>
<feature type="compositionally biased region" description="Polar residues" evidence="1">
    <location>
        <begin position="221"/>
        <end position="236"/>
    </location>
</feature>
<reference evidence="2 3" key="1">
    <citation type="submission" date="2014-06" db="EMBL/GenBank/DDBJ databases">
        <authorList>
            <person name="Swart Estienne"/>
        </authorList>
    </citation>
    <scope>NUCLEOTIDE SEQUENCE [LARGE SCALE GENOMIC DNA]</scope>
    <source>
        <strain evidence="2 3">130c</strain>
    </source>
</reference>
<feature type="region of interest" description="Disordered" evidence="1">
    <location>
        <begin position="732"/>
        <end position="763"/>
    </location>
</feature>
<protein>
    <submittedName>
        <fullName evidence="2">Uncharacterized protein</fullName>
    </submittedName>
</protein>
<evidence type="ECO:0000313" key="2">
    <source>
        <dbReference type="EMBL" id="CDW86979.1"/>
    </source>
</evidence>
<feature type="region of interest" description="Disordered" evidence="1">
    <location>
        <begin position="220"/>
        <end position="240"/>
    </location>
</feature>
<dbReference type="AlphaFoldDB" id="A0A078AXT0"/>
<dbReference type="Proteomes" id="UP000039865">
    <property type="component" value="Unassembled WGS sequence"/>
</dbReference>
<evidence type="ECO:0000256" key="1">
    <source>
        <dbReference type="SAM" id="MobiDB-lite"/>
    </source>
</evidence>